<evidence type="ECO:0000313" key="1">
    <source>
        <dbReference type="EMBL" id="HIR92556.1"/>
    </source>
</evidence>
<dbReference type="AlphaFoldDB" id="A0A9D1EIU4"/>
<proteinExistence type="predicted"/>
<reference evidence="1" key="2">
    <citation type="journal article" date="2021" name="PeerJ">
        <title>Extensive microbial diversity within the chicken gut microbiome revealed by metagenomics and culture.</title>
        <authorList>
            <person name="Gilroy R."/>
            <person name="Ravi A."/>
            <person name="Getino M."/>
            <person name="Pursley I."/>
            <person name="Horton D.L."/>
            <person name="Alikhan N.F."/>
            <person name="Baker D."/>
            <person name="Gharbi K."/>
            <person name="Hall N."/>
            <person name="Watson M."/>
            <person name="Adriaenssens E.M."/>
            <person name="Foster-Nyarko E."/>
            <person name="Jarju S."/>
            <person name="Secka A."/>
            <person name="Antonio M."/>
            <person name="Oren A."/>
            <person name="Chaudhuri R.R."/>
            <person name="La Ragione R."/>
            <person name="Hildebrand F."/>
            <person name="Pallen M.J."/>
        </authorList>
    </citation>
    <scope>NUCLEOTIDE SEQUENCE</scope>
    <source>
        <strain evidence="1">ChiSxjej1B13-7041</strain>
    </source>
</reference>
<comment type="caution">
    <text evidence="1">The sequence shown here is derived from an EMBL/GenBank/DDBJ whole genome shotgun (WGS) entry which is preliminary data.</text>
</comment>
<dbReference type="Proteomes" id="UP000886841">
    <property type="component" value="Unassembled WGS sequence"/>
</dbReference>
<organism evidence="1 2">
    <name type="scientific">Candidatus Egerieimonas intestinavium</name>
    <dbReference type="NCBI Taxonomy" id="2840777"/>
    <lineage>
        <taxon>Bacteria</taxon>
        <taxon>Bacillati</taxon>
        <taxon>Bacillota</taxon>
        <taxon>Clostridia</taxon>
        <taxon>Lachnospirales</taxon>
        <taxon>Lachnospiraceae</taxon>
        <taxon>Lachnospiraceae incertae sedis</taxon>
        <taxon>Candidatus Egerieimonas</taxon>
    </lineage>
</organism>
<name>A0A9D1EIU4_9FIRM</name>
<gene>
    <name evidence="1" type="ORF">IAB98_03920</name>
</gene>
<accession>A0A9D1EIU4</accession>
<dbReference type="EMBL" id="DVHU01000033">
    <property type="protein sequence ID" value="HIR92556.1"/>
    <property type="molecule type" value="Genomic_DNA"/>
</dbReference>
<sequence>MRLSKDELGNLLERTGLKGIVEELRPLPEKAYDLSADNPSLKEHIVQVYPKTLEDVRALVGTSLEDGRRHREQMNLPEYLKESCALAEKGVKGNGQMLRDIANRLVHFPCDETEELLAKSELYQEAARKVLEISQGMPVLLAENLVVNDGEVYTISVPLAVFDQIIIYGSGSIQFQVSQVKLSANRFQYYPNSKGGD</sequence>
<evidence type="ECO:0000313" key="2">
    <source>
        <dbReference type="Proteomes" id="UP000886841"/>
    </source>
</evidence>
<protein>
    <submittedName>
        <fullName evidence="1">Uncharacterized protein</fullName>
    </submittedName>
</protein>
<reference evidence="1" key="1">
    <citation type="submission" date="2020-10" db="EMBL/GenBank/DDBJ databases">
        <authorList>
            <person name="Gilroy R."/>
        </authorList>
    </citation>
    <scope>NUCLEOTIDE SEQUENCE</scope>
    <source>
        <strain evidence="1">ChiSxjej1B13-7041</strain>
    </source>
</reference>